<dbReference type="GO" id="GO:0008932">
    <property type="term" value="F:lytic endotransglycosylase activity"/>
    <property type="evidence" value="ECO:0007669"/>
    <property type="project" value="TreeGrafter"/>
</dbReference>
<dbReference type="Proteomes" id="UP000184603">
    <property type="component" value="Unassembled WGS sequence"/>
</dbReference>
<dbReference type="InterPro" id="IPR008258">
    <property type="entry name" value="Transglycosylase_SLT_dom_1"/>
</dbReference>
<dbReference type="PANTHER" id="PTHR33734:SF22">
    <property type="entry name" value="MEMBRANE-BOUND LYTIC MUREIN TRANSGLYCOSYLASE D"/>
    <property type="match status" value="1"/>
</dbReference>
<feature type="domain" description="LysM" evidence="1">
    <location>
        <begin position="360"/>
        <end position="403"/>
    </location>
</feature>
<evidence type="ECO:0000313" key="2">
    <source>
        <dbReference type="EMBL" id="SHO48915.1"/>
    </source>
</evidence>
<dbReference type="STRING" id="1121416.SAMN02745220_02536"/>
<dbReference type="RefSeq" id="WP_073613826.1">
    <property type="nucleotide sequence ID" value="NZ_FRFE01000011.1"/>
</dbReference>
<dbReference type="AlphaFoldDB" id="A0A1M7Y8E7"/>
<organism evidence="2 3">
    <name type="scientific">Desulfopila aestuarii DSM 18488</name>
    <dbReference type="NCBI Taxonomy" id="1121416"/>
    <lineage>
        <taxon>Bacteria</taxon>
        <taxon>Pseudomonadati</taxon>
        <taxon>Thermodesulfobacteriota</taxon>
        <taxon>Desulfobulbia</taxon>
        <taxon>Desulfobulbales</taxon>
        <taxon>Desulfocapsaceae</taxon>
        <taxon>Desulfopila</taxon>
    </lineage>
</organism>
<name>A0A1M7Y8E7_9BACT</name>
<protein>
    <submittedName>
        <fullName evidence="2">Membrane-bound lytic murein transglycosylase D</fullName>
    </submittedName>
</protein>
<accession>A0A1M7Y8E7</accession>
<dbReference type="EMBL" id="FRFE01000011">
    <property type="protein sequence ID" value="SHO48915.1"/>
    <property type="molecule type" value="Genomic_DNA"/>
</dbReference>
<dbReference type="Gene3D" id="1.10.530.10">
    <property type="match status" value="1"/>
</dbReference>
<dbReference type="PROSITE" id="PS51782">
    <property type="entry name" value="LYSM"/>
    <property type="match status" value="3"/>
</dbReference>
<evidence type="ECO:0000313" key="3">
    <source>
        <dbReference type="Proteomes" id="UP000184603"/>
    </source>
</evidence>
<dbReference type="InterPro" id="IPR036779">
    <property type="entry name" value="LysM_dom_sf"/>
</dbReference>
<feature type="domain" description="LysM" evidence="1">
    <location>
        <begin position="557"/>
        <end position="600"/>
    </location>
</feature>
<proteinExistence type="predicted"/>
<dbReference type="Gene3D" id="3.10.350.10">
    <property type="entry name" value="LysM domain"/>
    <property type="match status" value="3"/>
</dbReference>
<dbReference type="PROSITE" id="PS51257">
    <property type="entry name" value="PROKAR_LIPOPROTEIN"/>
    <property type="match status" value="1"/>
</dbReference>
<evidence type="ECO:0000259" key="1">
    <source>
        <dbReference type="PROSITE" id="PS51782"/>
    </source>
</evidence>
<feature type="domain" description="LysM" evidence="1">
    <location>
        <begin position="429"/>
        <end position="473"/>
    </location>
</feature>
<dbReference type="PANTHER" id="PTHR33734">
    <property type="entry name" value="LYSM DOMAIN-CONTAINING GPI-ANCHORED PROTEIN 2"/>
    <property type="match status" value="1"/>
</dbReference>
<dbReference type="SUPFAM" id="SSF53955">
    <property type="entry name" value="Lysozyme-like"/>
    <property type="match status" value="1"/>
</dbReference>
<dbReference type="Pfam" id="PF01476">
    <property type="entry name" value="LysM"/>
    <property type="match status" value="3"/>
</dbReference>
<dbReference type="CDD" id="cd16894">
    <property type="entry name" value="MltD-like"/>
    <property type="match status" value="1"/>
</dbReference>
<dbReference type="InterPro" id="IPR018392">
    <property type="entry name" value="LysM"/>
</dbReference>
<gene>
    <name evidence="2" type="ORF">SAMN02745220_02536</name>
</gene>
<reference evidence="2 3" key="1">
    <citation type="submission" date="2016-12" db="EMBL/GenBank/DDBJ databases">
        <authorList>
            <person name="Song W.-J."/>
            <person name="Kurnit D.M."/>
        </authorList>
    </citation>
    <scope>NUCLEOTIDE SEQUENCE [LARGE SCALE GENOMIC DNA]</scope>
    <source>
        <strain evidence="2 3">DSM 18488</strain>
    </source>
</reference>
<sequence length="603" mass="66970">MLKTYIQRFSLLTILGTSLFLFGCANNSQHGFLHDLQGVSVDGELQDSDDPALQLVQTEADLTLDQELEALSRTGDWGDRGTVFINGDPSKPSPYDFPVILNKQVAAYLDLFQNKQHKTFQKWLNRSGRYQSIMEAQLDKSGLPNDLIYLSMIESGYSQRALSHANAVGLWQFISSTGKMYNLTIDKYLDERRDAEKSTVAAANFLGDLYRDFGDWHLAVAAYNCGPGKIKSGMDKYQVDNFWDLAKTDFLPLETKRYVPKLIAAIIIARQPEKFGFDKVALEKPLEFDTISVGPGLSLDAVSIIAGTDTDTIKELNAELRTGKTPANQSSYAVKIPPGTKEIASHNLKRLHTYASTDFKTHVIRKGETLALICKKYDINTTTLLKVNNLRSSRLKPGTNLRIPFTTVKYQLLPEGSQAMLASYKENLILHRIKKGETVSAISRKYHVPAELIMAWNGLKNAKHIRAGQQLALYVEGAGKTANKDIALQKKGGTTQILASTTKLIKSGSSTARTASPSHLLSDRDATLALAAKISPKFTPKKNSNGLKIESPADPYDMYQVRSGDSLWTISRKFNVSTKQIKEWNNLSSDHLKPGSQLKMKKV</sequence>
<dbReference type="OrthoDB" id="9815002at2"/>
<dbReference type="CDD" id="cd00118">
    <property type="entry name" value="LysM"/>
    <property type="match status" value="3"/>
</dbReference>
<dbReference type="InterPro" id="IPR023346">
    <property type="entry name" value="Lysozyme-like_dom_sf"/>
</dbReference>
<dbReference type="Pfam" id="PF01464">
    <property type="entry name" value="SLT"/>
    <property type="match status" value="1"/>
</dbReference>
<dbReference type="SUPFAM" id="SSF54106">
    <property type="entry name" value="LysM domain"/>
    <property type="match status" value="3"/>
</dbReference>
<keyword evidence="3" id="KW-1185">Reference proteome</keyword>
<dbReference type="SMART" id="SM00257">
    <property type="entry name" value="LysM"/>
    <property type="match status" value="3"/>
</dbReference>